<proteinExistence type="predicted"/>
<keyword evidence="2 5" id="KW-0812">Transmembrane</keyword>
<keyword evidence="1" id="KW-1003">Cell membrane</keyword>
<dbReference type="InterPro" id="IPR002035">
    <property type="entry name" value="VWF_A"/>
</dbReference>
<dbReference type="Proteomes" id="UP000184465">
    <property type="component" value="Unassembled WGS sequence"/>
</dbReference>
<dbReference type="Pfam" id="PF00092">
    <property type="entry name" value="VWA"/>
    <property type="match status" value="1"/>
</dbReference>
<sequence length="322" mass="36074">MIRFANWYFLILVPLIIYIFMIRKKKSALKFSSVKLLKGLGLKKTAKHRIGKYFIALGLITAIIALARPQLTQESSFINQNGIDIAMVLDVSGSMESVDFEPNRLEVARKTIEDFIKERTNDRISLIIFAGTAYTRVPLTLDHNIVRESLEGITSRSVNEEGTAIGMAISVGLNRLKKSEAASKIMILVTDGDNNAGAINPDTASELAKELGVRIYTIGVGTDKTIIPVQSFGKTLYKQYEGGLNEKLLKEIAETTNGQYYRARDSKALSQIFSNINQLEKTKFEQDNFKQYTELAFSLIKVALVLLLVGIFLDRFYFVQIP</sequence>
<dbReference type="SMART" id="SM00327">
    <property type="entry name" value="VWA"/>
    <property type="match status" value="1"/>
</dbReference>
<dbReference type="InterPro" id="IPR024163">
    <property type="entry name" value="Aerotolerance_reg_N"/>
</dbReference>
<feature type="transmembrane region" description="Helical" evidence="5">
    <location>
        <begin position="53"/>
        <end position="71"/>
    </location>
</feature>
<evidence type="ECO:0000313" key="7">
    <source>
        <dbReference type="EMBL" id="SHJ81537.1"/>
    </source>
</evidence>
<reference evidence="7 8" key="1">
    <citation type="submission" date="2016-11" db="EMBL/GenBank/DDBJ databases">
        <authorList>
            <person name="Jaros S."/>
            <person name="Januszkiewicz K."/>
            <person name="Wedrychowicz H."/>
        </authorList>
    </citation>
    <scope>NUCLEOTIDE SEQUENCE [LARGE SCALE GENOMIC DNA]</scope>
    <source>
        <strain evidence="7 8">DSM 15212</strain>
    </source>
</reference>
<dbReference type="PANTHER" id="PTHR22550">
    <property type="entry name" value="SPORE GERMINATION PROTEIN"/>
    <property type="match status" value="1"/>
</dbReference>
<evidence type="ECO:0000259" key="6">
    <source>
        <dbReference type="PROSITE" id="PS50234"/>
    </source>
</evidence>
<protein>
    <submittedName>
        <fullName evidence="7">Ca-activated chloride channel family protein</fullName>
    </submittedName>
</protein>
<evidence type="ECO:0000256" key="1">
    <source>
        <dbReference type="ARBA" id="ARBA00022475"/>
    </source>
</evidence>
<evidence type="ECO:0000256" key="5">
    <source>
        <dbReference type="SAM" id="Phobius"/>
    </source>
</evidence>
<evidence type="ECO:0000256" key="2">
    <source>
        <dbReference type="ARBA" id="ARBA00022692"/>
    </source>
</evidence>
<dbReference type="PANTHER" id="PTHR22550:SF5">
    <property type="entry name" value="LEUCINE ZIPPER PROTEIN 4"/>
    <property type="match status" value="1"/>
</dbReference>
<dbReference type="AlphaFoldDB" id="A0A1M6MDL3"/>
<dbReference type="RefSeq" id="WP_073147910.1">
    <property type="nucleotide sequence ID" value="NZ_FRAG01000010.1"/>
</dbReference>
<evidence type="ECO:0000256" key="4">
    <source>
        <dbReference type="ARBA" id="ARBA00023136"/>
    </source>
</evidence>
<evidence type="ECO:0000256" key="3">
    <source>
        <dbReference type="ARBA" id="ARBA00022989"/>
    </source>
</evidence>
<dbReference type="PROSITE" id="PS50234">
    <property type="entry name" value="VWFA"/>
    <property type="match status" value="1"/>
</dbReference>
<organism evidence="7 8">
    <name type="scientific">Paramaledivibacter caminithermalis (strain DSM 15212 / CIP 107654 / DViRD3)</name>
    <name type="common">Clostridium caminithermale</name>
    <dbReference type="NCBI Taxonomy" id="1121301"/>
    <lineage>
        <taxon>Bacteria</taxon>
        <taxon>Bacillati</taxon>
        <taxon>Bacillota</taxon>
        <taxon>Clostridia</taxon>
        <taxon>Peptostreptococcales</taxon>
        <taxon>Caminicellaceae</taxon>
        <taxon>Paramaledivibacter</taxon>
    </lineage>
</organism>
<dbReference type="Pfam" id="PF07584">
    <property type="entry name" value="BatA"/>
    <property type="match status" value="1"/>
</dbReference>
<keyword evidence="8" id="KW-1185">Reference proteome</keyword>
<gene>
    <name evidence="7" type="ORF">SAMN02745912_01182</name>
</gene>
<name>A0A1M6MDL3_PARC5</name>
<feature type="transmembrane region" description="Helical" evidence="5">
    <location>
        <begin position="6"/>
        <end position="22"/>
    </location>
</feature>
<dbReference type="InterPro" id="IPR050768">
    <property type="entry name" value="UPF0353/GerABKA_families"/>
</dbReference>
<evidence type="ECO:0000313" key="8">
    <source>
        <dbReference type="Proteomes" id="UP000184465"/>
    </source>
</evidence>
<dbReference type="InterPro" id="IPR036465">
    <property type="entry name" value="vWFA_dom_sf"/>
</dbReference>
<keyword evidence="3 5" id="KW-1133">Transmembrane helix</keyword>
<dbReference type="STRING" id="1121301.SAMN02745912_01182"/>
<dbReference type="SUPFAM" id="SSF53300">
    <property type="entry name" value="vWA-like"/>
    <property type="match status" value="1"/>
</dbReference>
<keyword evidence="4 5" id="KW-0472">Membrane</keyword>
<feature type="transmembrane region" description="Helical" evidence="5">
    <location>
        <begin position="295"/>
        <end position="313"/>
    </location>
</feature>
<feature type="domain" description="VWFA" evidence="6">
    <location>
        <begin position="84"/>
        <end position="276"/>
    </location>
</feature>
<dbReference type="EMBL" id="FRAG01000010">
    <property type="protein sequence ID" value="SHJ81537.1"/>
    <property type="molecule type" value="Genomic_DNA"/>
</dbReference>
<accession>A0A1M6MDL3</accession>
<dbReference type="Gene3D" id="3.40.50.410">
    <property type="entry name" value="von Willebrand factor, type A domain"/>
    <property type="match status" value="1"/>
</dbReference>